<dbReference type="InterPro" id="IPR036565">
    <property type="entry name" value="Mur-like_cat_sf"/>
</dbReference>
<comment type="catalytic activity">
    <reaction evidence="7 8">
        <text>UDP-N-acetyl-alpha-D-muramoyl-L-alanine + D-glutamate + ATP = UDP-N-acetyl-alpha-D-muramoyl-L-alanyl-D-glutamate + ADP + phosphate + H(+)</text>
        <dbReference type="Rhea" id="RHEA:16429"/>
        <dbReference type="ChEBI" id="CHEBI:15378"/>
        <dbReference type="ChEBI" id="CHEBI:29986"/>
        <dbReference type="ChEBI" id="CHEBI:30616"/>
        <dbReference type="ChEBI" id="CHEBI:43474"/>
        <dbReference type="ChEBI" id="CHEBI:83898"/>
        <dbReference type="ChEBI" id="CHEBI:83900"/>
        <dbReference type="ChEBI" id="CHEBI:456216"/>
        <dbReference type="EC" id="6.3.2.9"/>
    </reaction>
</comment>
<feature type="binding site" evidence="7">
    <location>
        <begin position="132"/>
        <end position="138"/>
    </location>
    <ligand>
        <name>ATP</name>
        <dbReference type="ChEBI" id="CHEBI:30616"/>
    </ligand>
</feature>
<dbReference type="GO" id="GO:0051301">
    <property type="term" value="P:cell division"/>
    <property type="evidence" value="ECO:0007669"/>
    <property type="project" value="UniProtKB-KW"/>
</dbReference>
<dbReference type="SUPFAM" id="SSF53244">
    <property type="entry name" value="MurD-like peptide ligases, peptide-binding domain"/>
    <property type="match status" value="1"/>
</dbReference>
<sequence length="487" mass="49710">MTVSDTGQRRPLPDGCDIQGPVLVAGAGVSGAGCVRMLCDLGVPVVVADDNEIARQKVHELTGATDISVACAMTRLAEFALVVTSPGWRPDTALLTAAADAGCEVIGDIELAWRLDMAGAFGAPHTWVVITGTNGKTTTTAMCAAMLVAGGKKAAAVGNIGVAVGDALTAATRIDILVAELSSFQLHWTSRFRPDAGALLNLADDHLDWHGSFAAYAAAKARALTGPVAVIGADDPHVAEQVKQLESDGVLASTRLIGFTLNEPTDGELGIHDGYLLDRACGGDGNPDGVVLAAADGISPAGAAGRLDALAAAALARSQGVEPAAVKKALATFTVSAHRGQVVDNTGDIRFIDNSKATNPHAADAAMAGADPFIWIAGGQLKGADIDALVKAHAHHITAAVLLGVDRMIIADCLGRLAPDVPVTVIDSTDPDEAMRQCVAAAIGYARAGDTVMLAPAAASLDMYEGMGQRGDLFAAHARAYTCGTHK</sequence>
<evidence type="ECO:0000256" key="6">
    <source>
        <dbReference type="ARBA" id="ARBA00022840"/>
    </source>
</evidence>
<dbReference type="SUPFAM" id="SSF53623">
    <property type="entry name" value="MurD-like peptide ligases, catalytic domain"/>
    <property type="match status" value="1"/>
</dbReference>
<name>A0A939IW72_9CORY</name>
<dbReference type="GO" id="GO:0009252">
    <property type="term" value="P:peptidoglycan biosynthetic process"/>
    <property type="evidence" value="ECO:0007669"/>
    <property type="project" value="UniProtKB-UniRule"/>
</dbReference>
<evidence type="ECO:0000256" key="4">
    <source>
        <dbReference type="ARBA" id="ARBA00022598"/>
    </source>
</evidence>
<dbReference type="NCBIfam" id="TIGR01087">
    <property type="entry name" value="murD"/>
    <property type="match status" value="1"/>
</dbReference>
<dbReference type="AlphaFoldDB" id="A0A939IW72"/>
<feature type="domain" description="Mur ligase C-terminal" evidence="9">
    <location>
        <begin position="338"/>
        <end position="457"/>
    </location>
</feature>
<dbReference type="InterPro" id="IPR004101">
    <property type="entry name" value="Mur_ligase_C"/>
</dbReference>
<dbReference type="Pfam" id="PF02875">
    <property type="entry name" value="Mur_ligase_C"/>
    <property type="match status" value="1"/>
</dbReference>
<keyword evidence="12" id="KW-1185">Reference proteome</keyword>
<evidence type="ECO:0000256" key="1">
    <source>
        <dbReference type="ARBA" id="ARBA00004496"/>
    </source>
</evidence>
<dbReference type="RefSeq" id="WP_207117512.1">
    <property type="nucleotide sequence ID" value="NZ_JAFLEQ010000003.1"/>
</dbReference>
<organism evidence="11 12">
    <name type="scientific">Corynebacterium mendelii</name>
    <dbReference type="NCBI Taxonomy" id="2765362"/>
    <lineage>
        <taxon>Bacteria</taxon>
        <taxon>Bacillati</taxon>
        <taxon>Actinomycetota</taxon>
        <taxon>Actinomycetes</taxon>
        <taxon>Mycobacteriales</taxon>
        <taxon>Corynebacteriaceae</taxon>
        <taxon>Corynebacterium</taxon>
    </lineage>
</organism>
<evidence type="ECO:0000256" key="8">
    <source>
        <dbReference type="RuleBase" id="RU003664"/>
    </source>
</evidence>
<evidence type="ECO:0000256" key="2">
    <source>
        <dbReference type="ARBA" id="ARBA00004752"/>
    </source>
</evidence>
<dbReference type="Pfam" id="PF21799">
    <property type="entry name" value="MurD-like_N"/>
    <property type="match status" value="1"/>
</dbReference>
<keyword evidence="7 8" id="KW-0133">Cell shape</keyword>
<evidence type="ECO:0000256" key="5">
    <source>
        <dbReference type="ARBA" id="ARBA00022741"/>
    </source>
</evidence>
<dbReference type="GO" id="GO:0005737">
    <property type="term" value="C:cytoplasm"/>
    <property type="evidence" value="ECO:0007669"/>
    <property type="project" value="UniProtKB-SubCell"/>
</dbReference>
<keyword evidence="7 8" id="KW-0131">Cell cycle</keyword>
<dbReference type="Pfam" id="PF08245">
    <property type="entry name" value="Mur_ligase_M"/>
    <property type="match status" value="1"/>
</dbReference>
<dbReference type="InterPro" id="IPR013221">
    <property type="entry name" value="Mur_ligase_cen"/>
</dbReference>
<dbReference type="Proteomes" id="UP000664332">
    <property type="component" value="Unassembled WGS sequence"/>
</dbReference>
<dbReference type="InterPro" id="IPR005762">
    <property type="entry name" value="MurD"/>
</dbReference>
<gene>
    <name evidence="7" type="primary">murD</name>
    <name evidence="11" type="ORF">JZY06_00420</name>
</gene>
<dbReference type="GO" id="GO:0005524">
    <property type="term" value="F:ATP binding"/>
    <property type="evidence" value="ECO:0007669"/>
    <property type="project" value="UniProtKB-UniRule"/>
</dbReference>
<evidence type="ECO:0000259" key="9">
    <source>
        <dbReference type="Pfam" id="PF02875"/>
    </source>
</evidence>
<dbReference type="EC" id="6.3.2.9" evidence="7 8"/>
<dbReference type="GO" id="GO:0071555">
    <property type="term" value="P:cell wall organization"/>
    <property type="evidence" value="ECO:0007669"/>
    <property type="project" value="UniProtKB-KW"/>
</dbReference>
<accession>A0A939IW72</accession>
<proteinExistence type="inferred from homology"/>
<comment type="subcellular location">
    <subcellularLocation>
        <location evidence="1 7 8">Cytoplasm</location>
    </subcellularLocation>
</comment>
<feature type="domain" description="Mur ligase central" evidence="10">
    <location>
        <begin position="130"/>
        <end position="247"/>
    </location>
</feature>
<protein>
    <recommendedName>
        <fullName evidence="7 8">UDP-N-acetylmuramoylalanine--D-glutamate ligase</fullName>
        <ecNumber evidence="7 8">6.3.2.9</ecNumber>
    </recommendedName>
    <alternativeName>
        <fullName evidence="7">D-glutamic acid-adding enzyme</fullName>
    </alternativeName>
    <alternativeName>
        <fullName evidence="7">UDP-N-acetylmuramoyl-L-alanyl-D-glutamate synthetase</fullName>
    </alternativeName>
</protein>
<comment type="similarity">
    <text evidence="7">Belongs to the MurCDEF family.</text>
</comment>
<keyword evidence="7 8" id="KW-0961">Cell wall biogenesis/degradation</keyword>
<evidence type="ECO:0000313" key="12">
    <source>
        <dbReference type="Proteomes" id="UP000664332"/>
    </source>
</evidence>
<comment type="pathway">
    <text evidence="2 7 8">Cell wall biogenesis; peptidoglycan biosynthesis.</text>
</comment>
<dbReference type="SUPFAM" id="SSF51984">
    <property type="entry name" value="MurCD N-terminal domain"/>
    <property type="match status" value="1"/>
</dbReference>
<dbReference type="PANTHER" id="PTHR43692:SF1">
    <property type="entry name" value="UDP-N-ACETYLMURAMOYLALANINE--D-GLUTAMATE LIGASE"/>
    <property type="match status" value="1"/>
</dbReference>
<dbReference type="Gene3D" id="3.40.50.720">
    <property type="entry name" value="NAD(P)-binding Rossmann-like Domain"/>
    <property type="match status" value="1"/>
</dbReference>
<evidence type="ECO:0000256" key="7">
    <source>
        <dbReference type="HAMAP-Rule" id="MF_00639"/>
    </source>
</evidence>
<dbReference type="GO" id="GO:0008360">
    <property type="term" value="P:regulation of cell shape"/>
    <property type="evidence" value="ECO:0007669"/>
    <property type="project" value="UniProtKB-KW"/>
</dbReference>
<comment type="function">
    <text evidence="7 8">Cell wall formation. Catalyzes the addition of glutamate to the nucleotide precursor UDP-N-acetylmuramoyl-L-alanine (UMA).</text>
</comment>
<keyword evidence="4 7" id="KW-0436">Ligase</keyword>
<reference evidence="11" key="1">
    <citation type="submission" date="2021-03" db="EMBL/GenBank/DDBJ databases">
        <authorList>
            <person name="Sun Q."/>
        </authorList>
    </citation>
    <scope>NUCLEOTIDE SEQUENCE</scope>
    <source>
        <strain evidence="11">CCM 8862</strain>
    </source>
</reference>
<dbReference type="Gene3D" id="3.90.190.20">
    <property type="entry name" value="Mur ligase, C-terminal domain"/>
    <property type="match status" value="1"/>
</dbReference>
<evidence type="ECO:0000259" key="10">
    <source>
        <dbReference type="Pfam" id="PF08245"/>
    </source>
</evidence>
<evidence type="ECO:0000313" key="11">
    <source>
        <dbReference type="EMBL" id="MBN9643100.1"/>
    </source>
</evidence>
<dbReference type="GO" id="GO:0008764">
    <property type="term" value="F:UDP-N-acetylmuramoylalanine-D-glutamate ligase activity"/>
    <property type="evidence" value="ECO:0007669"/>
    <property type="project" value="UniProtKB-UniRule"/>
</dbReference>
<keyword evidence="6 7" id="KW-0067">ATP-binding</keyword>
<keyword evidence="7 8" id="KW-0573">Peptidoglycan synthesis</keyword>
<dbReference type="EMBL" id="JAFLEQ010000003">
    <property type="protein sequence ID" value="MBN9643100.1"/>
    <property type="molecule type" value="Genomic_DNA"/>
</dbReference>
<comment type="caution">
    <text evidence="11">The sequence shown here is derived from an EMBL/GenBank/DDBJ whole genome shotgun (WGS) entry which is preliminary data.</text>
</comment>
<dbReference type="HAMAP" id="MF_00639">
    <property type="entry name" value="MurD"/>
    <property type="match status" value="1"/>
</dbReference>
<keyword evidence="7 8" id="KW-0132">Cell division</keyword>
<keyword evidence="5 7" id="KW-0547">Nucleotide-binding</keyword>
<keyword evidence="3 7" id="KW-0963">Cytoplasm</keyword>
<evidence type="ECO:0000256" key="3">
    <source>
        <dbReference type="ARBA" id="ARBA00022490"/>
    </source>
</evidence>
<dbReference type="PANTHER" id="PTHR43692">
    <property type="entry name" value="UDP-N-ACETYLMURAMOYLALANINE--D-GLUTAMATE LIGASE"/>
    <property type="match status" value="1"/>
</dbReference>
<dbReference type="Gene3D" id="3.40.1190.10">
    <property type="entry name" value="Mur-like, catalytic domain"/>
    <property type="match status" value="1"/>
</dbReference>
<dbReference type="InterPro" id="IPR036615">
    <property type="entry name" value="Mur_ligase_C_dom_sf"/>
</dbReference>